<dbReference type="Gene3D" id="3.30.40.10">
    <property type="entry name" value="Zinc/RING finger domain, C3HC4 (zinc finger)"/>
    <property type="match status" value="1"/>
</dbReference>
<evidence type="ECO:0000259" key="6">
    <source>
        <dbReference type="PROSITE" id="PS50089"/>
    </source>
</evidence>
<dbReference type="PANTHER" id="PTHR25462">
    <property type="entry name" value="BONUS, ISOFORM C-RELATED"/>
    <property type="match status" value="1"/>
</dbReference>
<dbReference type="PROSITE" id="PS50089">
    <property type="entry name" value="ZF_RING_2"/>
    <property type="match status" value="1"/>
</dbReference>
<dbReference type="PROSITE" id="PS00518">
    <property type="entry name" value="ZF_RING_1"/>
    <property type="match status" value="1"/>
</dbReference>
<evidence type="ECO:0000259" key="7">
    <source>
        <dbReference type="PROSITE" id="PS50119"/>
    </source>
</evidence>
<comment type="caution">
    <text evidence="8">The sequence shown here is derived from an EMBL/GenBank/DDBJ whole genome shotgun (WGS) entry which is preliminary data.</text>
</comment>
<evidence type="ECO:0000256" key="4">
    <source>
        <dbReference type="PROSITE-ProRule" id="PRU00024"/>
    </source>
</evidence>
<dbReference type="CDD" id="cd19756">
    <property type="entry name" value="Bbox2"/>
    <property type="match status" value="1"/>
</dbReference>
<proteinExistence type="predicted"/>
<dbReference type="InterPro" id="IPR027370">
    <property type="entry name" value="Znf-RING_euk"/>
</dbReference>
<gene>
    <name evidence="8" type="ORF">KP79_PYT19272</name>
</gene>
<dbReference type="SMART" id="SM00184">
    <property type="entry name" value="RING"/>
    <property type="match status" value="2"/>
</dbReference>
<keyword evidence="5" id="KW-0472">Membrane</keyword>
<evidence type="ECO:0000256" key="2">
    <source>
        <dbReference type="ARBA" id="ARBA00022771"/>
    </source>
</evidence>
<protein>
    <submittedName>
        <fullName evidence="8">E3 ubiquitin-protein ligase TRIM56</fullName>
    </submittedName>
</protein>
<dbReference type="InterPro" id="IPR001841">
    <property type="entry name" value="Znf_RING"/>
</dbReference>
<evidence type="ECO:0000256" key="1">
    <source>
        <dbReference type="ARBA" id="ARBA00022723"/>
    </source>
</evidence>
<keyword evidence="9" id="KW-1185">Reference proteome</keyword>
<organism evidence="8 9">
    <name type="scientific">Mizuhopecten yessoensis</name>
    <name type="common">Japanese scallop</name>
    <name type="synonym">Patinopecten yessoensis</name>
    <dbReference type="NCBI Taxonomy" id="6573"/>
    <lineage>
        <taxon>Eukaryota</taxon>
        <taxon>Metazoa</taxon>
        <taxon>Spiralia</taxon>
        <taxon>Lophotrochozoa</taxon>
        <taxon>Mollusca</taxon>
        <taxon>Bivalvia</taxon>
        <taxon>Autobranchia</taxon>
        <taxon>Pteriomorphia</taxon>
        <taxon>Pectinida</taxon>
        <taxon>Pectinoidea</taxon>
        <taxon>Pectinidae</taxon>
        <taxon>Mizuhopecten</taxon>
    </lineage>
</organism>
<evidence type="ECO:0000313" key="9">
    <source>
        <dbReference type="Proteomes" id="UP000242188"/>
    </source>
</evidence>
<dbReference type="SUPFAM" id="SSF57850">
    <property type="entry name" value="RING/U-box"/>
    <property type="match status" value="1"/>
</dbReference>
<name>A0A210Q4R8_MIZYE</name>
<reference evidence="8 9" key="1">
    <citation type="journal article" date="2017" name="Nat. Ecol. Evol.">
        <title>Scallop genome provides insights into evolution of bilaterian karyotype and development.</title>
        <authorList>
            <person name="Wang S."/>
            <person name="Zhang J."/>
            <person name="Jiao W."/>
            <person name="Li J."/>
            <person name="Xun X."/>
            <person name="Sun Y."/>
            <person name="Guo X."/>
            <person name="Huan P."/>
            <person name="Dong B."/>
            <person name="Zhang L."/>
            <person name="Hu X."/>
            <person name="Sun X."/>
            <person name="Wang J."/>
            <person name="Zhao C."/>
            <person name="Wang Y."/>
            <person name="Wang D."/>
            <person name="Huang X."/>
            <person name="Wang R."/>
            <person name="Lv J."/>
            <person name="Li Y."/>
            <person name="Zhang Z."/>
            <person name="Liu B."/>
            <person name="Lu W."/>
            <person name="Hui Y."/>
            <person name="Liang J."/>
            <person name="Zhou Z."/>
            <person name="Hou R."/>
            <person name="Li X."/>
            <person name="Liu Y."/>
            <person name="Li H."/>
            <person name="Ning X."/>
            <person name="Lin Y."/>
            <person name="Zhao L."/>
            <person name="Xing Q."/>
            <person name="Dou J."/>
            <person name="Li Y."/>
            <person name="Mao J."/>
            <person name="Guo H."/>
            <person name="Dou H."/>
            <person name="Li T."/>
            <person name="Mu C."/>
            <person name="Jiang W."/>
            <person name="Fu Q."/>
            <person name="Fu X."/>
            <person name="Miao Y."/>
            <person name="Liu J."/>
            <person name="Yu Q."/>
            <person name="Li R."/>
            <person name="Liao H."/>
            <person name="Li X."/>
            <person name="Kong Y."/>
            <person name="Jiang Z."/>
            <person name="Chourrout D."/>
            <person name="Li R."/>
            <person name="Bao Z."/>
        </authorList>
    </citation>
    <scope>NUCLEOTIDE SEQUENCE [LARGE SCALE GENOMIC DNA]</scope>
    <source>
        <strain evidence="8 9">PY_sf001</strain>
    </source>
</reference>
<dbReference type="PROSITE" id="PS50119">
    <property type="entry name" value="ZF_BBOX"/>
    <property type="match status" value="1"/>
</dbReference>
<dbReference type="InterPro" id="IPR047153">
    <property type="entry name" value="TRIM45/56/19-like"/>
</dbReference>
<dbReference type="InterPro" id="IPR017907">
    <property type="entry name" value="Znf_RING_CS"/>
</dbReference>
<sequence length="452" mass="51090">MECDKSVEGDKIERLRERILQCPICMDEFQDPRILPCHHSVCLNCLLDYVRHSSSSGRLFRCPQCRSDVCVPRGGVKDFPPNFYINCIQDEIGARPYFGVCDVCRRDWLVSQYRCINCDLDICKFCIHDHRLFSHANQEEANIMRIETGNIGTMLSSQRTCSTHEGEALHMFCATCDILVCMTCLCEDHKQHSTQPLGRKLRSAQHELQTELDTVGVELVQVDKVMGEVTDLRTSILQEREACVRAVRAQARALTLEIDAQGEEFISNITADGSVPALENYSSQLSNYRDQLQRGIHFLENLEEGDISLELIDTYQRYQKSVSECQKGLAGKTFTHQQPSFSPGQLRKAGQYRLFHFGGLKNIRNKIAFLPLPPRKGRWGGMFDIIRGEQARVAFTGCWRALVAMMTLVMVVTLIDLSLKLCTSPGTFTQTLAGFTFVLYVSVAAVCAYIKA</sequence>
<dbReference type="AlphaFoldDB" id="A0A210Q4R8"/>
<evidence type="ECO:0000256" key="5">
    <source>
        <dbReference type="SAM" id="Phobius"/>
    </source>
</evidence>
<keyword evidence="5" id="KW-1133">Transmembrane helix</keyword>
<dbReference type="GO" id="GO:0008270">
    <property type="term" value="F:zinc ion binding"/>
    <property type="evidence" value="ECO:0007669"/>
    <property type="project" value="UniProtKB-KW"/>
</dbReference>
<dbReference type="Gene3D" id="3.30.160.60">
    <property type="entry name" value="Classic Zinc Finger"/>
    <property type="match status" value="1"/>
</dbReference>
<keyword evidence="3" id="KW-0862">Zinc</keyword>
<feature type="transmembrane region" description="Helical" evidence="5">
    <location>
        <begin position="399"/>
        <end position="419"/>
    </location>
</feature>
<keyword evidence="5" id="KW-0812">Transmembrane</keyword>
<keyword evidence="2 4" id="KW-0863">Zinc-finger</keyword>
<dbReference type="SUPFAM" id="SSF57845">
    <property type="entry name" value="B-box zinc-binding domain"/>
    <property type="match status" value="1"/>
</dbReference>
<dbReference type="Proteomes" id="UP000242188">
    <property type="component" value="Unassembled WGS sequence"/>
</dbReference>
<feature type="domain" description="B box-type" evidence="7">
    <location>
        <begin position="156"/>
        <end position="197"/>
    </location>
</feature>
<evidence type="ECO:0000256" key="3">
    <source>
        <dbReference type="ARBA" id="ARBA00022833"/>
    </source>
</evidence>
<accession>A0A210Q4R8</accession>
<dbReference type="InterPro" id="IPR013083">
    <property type="entry name" value="Znf_RING/FYVE/PHD"/>
</dbReference>
<feature type="transmembrane region" description="Helical" evidence="5">
    <location>
        <begin position="431"/>
        <end position="451"/>
    </location>
</feature>
<dbReference type="EMBL" id="NEDP02005012">
    <property type="protein sequence ID" value="OWF43740.1"/>
    <property type="molecule type" value="Genomic_DNA"/>
</dbReference>
<feature type="domain" description="RING-type" evidence="6">
    <location>
        <begin position="22"/>
        <end position="66"/>
    </location>
</feature>
<dbReference type="SMART" id="SM00336">
    <property type="entry name" value="BBOX"/>
    <property type="match status" value="1"/>
</dbReference>
<keyword evidence="1" id="KW-0479">Metal-binding</keyword>
<dbReference type="PANTHER" id="PTHR25462:SF296">
    <property type="entry name" value="MEIOTIC P26, ISOFORM F"/>
    <property type="match status" value="1"/>
</dbReference>
<dbReference type="InterPro" id="IPR000315">
    <property type="entry name" value="Znf_B-box"/>
</dbReference>
<dbReference type="OrthoDB" id="264520at2759"/>
<evidence type="ECO:0000313" key="8">
    <source>
        <dbReference type="EMBL" id="OWF43740.1"/>
    </source>
</evidence>
<dbReference type="Pfam" id="PF13445">
    <property type="entry name" value="zf-RING_UBOX"/>
    <property type="match status" value="1"/>
</dbReference>
<dbReference type="Pfam" id="PF00643">
    <property type="entry name" value="zf-B_box"/>
    <property type="match status" value="1"/>
</dbReference>